<evidence type="ECO:0000313" key="3">
    <source>
        <dbReference type="Proteomes" id="UP001155182"/>
    </source>
</evidence>
<dbReference type="AlphaFoldDB" id="A0A9X2F4G4"/>
<evidence type="ECO:0000256" key="1">
    <source>
        <dbReference type="SAM" id="SignalP"/>
    </source>
</evidence>
<keyword evidence="1" id="KW-0732">Signal</keyword>
<proteinExistence type="predicted"/>
<dbReference type="RefSeq" id="WP_252586440.1">
    <property type="nucleotide sequence ID" value="NZ_JAMWYS010000021.1"/>
</dbReference>
<feature type="chain" id="PRO_5040965256" evidence="1">
    <location>
        <begin position="22"/>
        <end position="162"/>
    </location>
</feature>
<protein>
    <submittedName>
        <fullName evidence="2">Lipocalin family protein</fullName>
    </submittedName>
</protein>
<dbReference type="PROSITE" id="PS51257">
    <property type="entry name" value="PROKAR_LIPOPROTEIN"/>
    <property type="match status" value="1"/>
</dbReference>
<dbReference type="EMBL" id="JAMWYS010000021">
    <property type="protein sequence ID" value="MCO4292156.1"/>
    <property type="molecule type" value="Genomic_DNA"/>
</dbReference>
<dbReference type="Proteomes" id="UP001155182">
    <property type="component" value="Unassembled WGS sequence"/>
</dbReference>
<feature type="signal peptide" evidence="1">
    <location>
        <begin position="1"/>
        <end position="21"/>
    </location>
</feature>
<keyword evidence="3" id="KW-1185">Reference proteome</keyword>
<comment type="caution">
    <text evidence="2">The sequence shown here is derived from an EMBL/GenBank/DDBJ whole genome shotgun (WGS) entry which is preliminary data.</text>
</comment>
<organism evidence="2 3">
    <name type="scientific">Solitalea agri</name>
    <dbReference type="NCBI Taxonomy" id="2953739"/>
    <lineage>
        <taxon>Bacteria</taxon>
        <taxon>Pseudomonadati</taxon>
        <taxon>Bacteroidota</taxon>
        <taxon>Sphingobacteriia</taxon>
        <taxon>Sphingobacteriales</taxon>
        <taxon>Sphingobacteriaceae</taxon>
        <taxon>Solitalea</taxon>
    </lineage>
</organism>
<reference evidence="2" key="1">
    <citation type="submission" date="2022-06" db="EMBL/GenBank/DDBJ databases">
        <title>Solitalea sp. MAHUQ-68 isolated from rhizospheric soil.</title>
        <authorList>
            <person name="Huq M.A."/>
        </authorList>
    </citation>
    <scope>NUCLEOTIDE SEQUENCE</scope>
    <source>
        <strain evidence="2">MAHUQ-68</strain>
    </source>
</reference>
<accession>A0A9X2F4G4</accession>
<evidence type="ECO:0000313" key="2">
    <source>
        <dbReference type="EMBL" id="MCO4292156.1"/>
    </source>
</evidence>
<sequence>MKKLAYVVALVVGLFTTIACQKDDEAKVIDPTKLTSYIWSGTESGGFSGSYLITYGVAYDFSIDGQGKQLCKKTYYVENRDENGYRMLSPHDYLGTWTLENNQVKIAFDGDIADHKIFNEVFDLVELTENKLVFKSTNEGLRPVTTERTFKSQNRTEVIAGN</sequence>
<gene>
    <name evidence="2" type="ORF">NF867_04680</name>
</gene>
<name>A0A9X2F4G4_9SPHI</name>